<gene>
    <name evidence="1" type="ORF">D7Y13_22655</name>
</gene>
<accession>A0ABX9QE23</accession>
<dbReference type="Proteomes" id="UP000278907">
    <property type="component" value="Unassembled WGS sequence"/>
</dbReference>
<evidence type="ECO:0000313" key="2">
    <source>
        <dbReference type="Proteomes" id="UP000278907"/>
    </source>
</evidence>
<comment type="caution">
    <text evidence="1">The sequence shown here is derived from an EMBL/GenBank/DDBJ whole genome shotgun (WGS) entry which is preliminary data.</text>
</comment>
<name>A0ABX9QE23_9BACT</name>
<evidence type="ECO:0000313" key="1">
    <source>
        <dbReference type="EMBL" id="RKI03207.1"/>
    </source>
</evidence>
<proteinExistence type="predicted"/>
<dbReference type="EMBL" id="RAWI01000184">
    <property type="protein sequence ID" value="RKI03207.1"/>
    <property type="molecule type" value="Genomic_DNA"/>
</dbReference>
<sequence>MSLKSLEFTLRNLGTLLVRHLDQLSEPEPSKLLELSTLYRRIGIGHLLAHHDVREFAENLFSSAETYLMLLRMQEPGAEGPRSLLARSRGVPLLDALCLGAWDLARDIDGAMPATWWSDVEEEEAFLFFKLLPALIDGKVDPGAARKLAALLEAEGTARLRAVDAVLRADERAFEDSLRTLTDDWRIAIEQDRETRPVDPYHDHTEAQVFIEGAALVRLARLRGLKAQGRCDFIPASILRDLTQVLPSPSVG</sequence>
<reference evidence="1 2" key="1">
    <citation type="submission" date="2018-09" db="EMBL/GenBank/DDBJ databases">
        <authorList>
            <person name="Livingstone P.G."/>
            <person name="Whitworth D.E."/>
        </authorList>
    </citation>
    <scope>NUCLEOTIDE SEQUENCE [LARGE SCALE GENOMIC DNA]</scope>
    <source>
        <strain evidence="1 2">CA031B</strain>
    </source>
</reference>
<organism evidence="1 2">
    <name type="scientific">Corallococcus praedator</name>
    <dbReference type="NCBI Taxonomy" id="2316724"/>
    <lineage>
        <taxon>Bacteria</taxon>
        <taxon>Pseudomonadati</taxon>
        <taxon>Myxococcota</taxon>
        <taxon>Myxococcia</taxon>
        <taxon>Myxococcales</taxon>
        <taxon>Cystobacterineae</taxon>
        <taxon>Myxococcaceae</taxon>
        <taxon>Corallococcus</taxon>
    </lineage>
</organism>
<dbReference type="RefSeq" id="WP_120584445.1">
    <property type="nucleotide sequence ID" value="NZ_RAWI01000184.1"/>
</dbReference>
<protein>
    <submittedName>
        <fullName evidence="1">Uncharacterized protein</fullName>
    </submittedName>
</protein>
<keyword evidence="2" id="KW-1185">Reference proteome</keyword>